<dbReference type="Pfam" id="PF01603">
    <property type="entry name" value="B56"/>
    <property type="match status" value="1"/>
</dbReference>
<proteinExistence type="predicted"/>
<dbReference type="GO" id="GO:0000159">
    <property type="term" value="C:protein phosphatase type 2A complex"/>
    <property type="evidence" value="ECO:0007669"/>
    <property type="project" value="InterPro"/>
</dbReference>
<dbReference type="GO" id="GO:0007165">
    <property type="term" value="P:signal transduction"/>
    <property type="evidence" value="ECO:0007669"/>
    <property type="project" value="InterPro"/>
</dbReference>
<gene>
    <name evidence="1" type="ORF">AV274_0176</name>
</gene>
<dbReference type="AlphaFoldDB" id="A0A196SLY7"/>
<evidence type="ECO:0000313" key="2">
    <source>
        <dbReference type="Proteomes" id="UP000078348"/>
    </source>
</evidence>
<dbReference type="OrthoDB" id="10513185at2759"/>
<comment type="caution">
    <text evidence="1">The sequence shown here is derived from an EMBL/GenBank/DDBJ whole genome shotgun (WGS) entry which is preliminary data.</text>
</comment>
<dbReference type="PANTHER" id="PTHR10257:SF3">
    <property type="entry name" value="SERINE_THREONINE-PROTEIN PHOSPHATASE 2A 56 KDA REGULATORY SUBUNIT GAMMA ISOFORM"/>
    <property type="match status" value="1"/>
</dbReference>
<reference evidence="1 2" key="1">
    <citation type="submission" date="2016-05" db="EMBL/GenBank/DDBJ databases">
        <title>Nuclear genome of Blastocystis sp. subtype 1 NandII.</title>
        <authorList>
            <person name="Gentekaki E."/>
            <person name="Curtis B."/>
            <person name="Stairs C."/>
            <person name="Eme L."/>
            <person name="Herman E."/>
            <person name="Klimes V."/>
            <person name="Arias M.C."/>
            <person name="Elias M."/>
            <person name="Hilliou F."/>
            <person name="Klute M."/>
            <person name="Malik S.-B."/>
            <person name="Pightling A."/>
            <person name="Rachubinski R."/>
            <person name="Salas D."/>
            <person name="Schlacht A."/>
            <person name="Suga H."/>
            <person name="Archibald J."/>
            <person name="Ball S.G."/>
            <person name="Clark G."/>
            <person name="Dacks J."/>
            <person name="Van Der Giezen M."/>
            <person name="Tsaousis A."/>
            <person name="Roger A."/>
        </authorList>
    </citation>
    <scope>NUCLEOTIDE SEQUENCE [LARGE SCALE GENOMIC DNA]</scope>
    <source>
        <strain evidence="2">ATCC 50177 / NandII</strain>
    </source>
</reference>
<dbReference type="PANTHER" id="PTHR10257">
    <property type="entry name" value="SERINE/THREONINE PROTEIN PHOSPHATASE 2A PP2A REGULATORY SUBUNIT B"/>
    <property type="match status" value="1"/>
</dbReference>
<dbReference type="InterPro" id="IPR011989">
    <property type="entry name" value="ARM-like"/>
</dbReference>
<keyword evidence="2" id="KW-1185">Reference proteome</keyword>
<protein>
    <submittedName>
        <fullName evidence="1">Uncharacterized protein</fullName>
    </submittedName>
</protein>
<dbReference type="Gene3D" id="1.25.10.10">
    <property type="entry name" value="Leucine-rich Repeat Variant"/>
    <property type="match status" value="1"/>
</dbReference>
<dbReference type="SUPFAM" id="SSF48371">
    <property type="entry name" value="ARM repeat"/>
    <property type="match status" value="1"/>
</dbReference>
<dbReference type="EMBL" id="LXWW01000008">
    <property type="protein sequence ID" value="OAO18075.1"/>
    <property type="molecule type" value="Genomic_DNA"/>
</dbReference>
<organism evidence="1 2">
    <name type="scientific">Blastocystis sp. subtype 1 (strain ATCC 50177 / NandII)</name>
    <dbReference type="NCBI Taxonomy" id="478820"/>
    <lineage>
        <taxon>Eukaryota</taxon>
        <taxon>Sar</taxon>
        <taxon>Stramenopiles</taxon>
        <taxon>Bigyra</taxon>
        <taxon>Opalozoa</taxon>
        <taxon>Opalinata</taxon>
        <taxon>Blastocystidae</taxon>
        <taxon>Blastocystis</taxon>
    </lineage>
</organism>
<sequence>MGQGRKKCAKSGAYRYRRRSVALDVEEQEAKTVMSYLGAPSGMRHNSFSYNRTRYTQRESQPSQVMIRPRHDSLVEYMSSSSTPSLPIKKPNLCSQPPLAGDQHVTDSIPFISTAPAVPTLPSDKCRCCLPSSCKEGVDLLLRSLFPNSTIYMNGKARDLTSEMRENMASILIDVLKANGLSVDPSLSHLNPKDLVRVVLFNKIDRVFASLIHGCRYEHIYGISSRTALLLAICSAMPDVTTRAHRVLYETLLDFYEAEREVGVHGEDMIYLQDTSYGQIHRLMELWECFVNAFYEKYSTLVFSHVCEVPGRSPLRVVSARMLSQCLFVMIRISGVVEKYHGLLLPGVLKLFYIDRDCVHDFIHVTLTKWPIGASKKCVALLELWQGILEQCSVLTNAEFEKDVTSLFVFLCHLVNASQAEISMQALQIIDSDYVLTNYIVHNDQRIRLVEQCLHDNQAHWNQAIRDVGECLFDHLLDYV</sequence>
<accession>A0A196SLY7</accession>
<dbReference type="Proteomes" id="UP000078348">
    <property type="component" value="Unassembled WGS sequence"/>
</dbReference>
<evidence type="ECO:0000313" key="1">
    <source>
        <dbReference type="EMBL" id="OAO18075.1"/>
    </source>
</evidence>
<dbReference type="GO" id="GO:0019888">
    <property type="term" value="F:protein phosphatase regulator activity"/>
    <property type="evidence" value="ECO:0007669"/>
    <property type="project" value="InterPro"/>
</dbReference>
<name>A0A196SLY7_BLAHN</name>
<dbReference type="InterPro" id="IPR002554">
    <property type="entry name" value="PP2A_B56"/>
</dbReference>
<dbReference type="InterPro" id="IPR016024">
    <property type="entry name" value="ARM-type_fold"/>
</dbReference>